<dbReference type="EC" id="1.1.1.100" evidence="4"/>
<accession>A0AAP2Z3X8</accession>
<dbReference type="PROSITE" id="PS00061">
    <property type="entry name" value="ADH_SHORT"/>
    <property type="match status" value="1"/>
</dbReference>
<dbReference type="PRINTS" id="PR00080">
    <property type="entry name" value="SDRFAMILY"/>
</dbReference>
<sequence>MTHDFTDDIAIVTGGTRGIGRGITKRFANAGATVVATYYDDEAAAAEMESILAEYDVDFDVVQFDVADYEATKAAIDDVADEFGAPTILVNNAGVMGSDVLFRMEKADWDRVLEVNLDGAFNCTKAATEYMRREHEGAIVNVSSMAGLRGYSAQASYCASKSGLIGFTKAVAREYARHGIRSNAVAFGYVDTELLETDGIIQFADRDELTEQIPQGRIPDPDEVSGVVAFLASDDANYVTGEVIRADGGRLS</sequence>
<comment type="similarity">
    <text evidence="1">Belongs to the short-chain dehydrogenases/reductases (SDR) family.</text>
</comment>
<dbReference type="RefSeq" id="WP_338006226.1">
    <property type="nucleotide sequence ID" value="NZ_JAOPKA010000028.1"/>
</dbReference>
<dbReference type="PRINTS" id="PR00081">
    <property type="entry name" value="GDHRDH"/>
</dbReference>
<dbReference type="SMART" id="SM00822">
    <property type="entry name" value="PKS_KR"/>
    <property type="match status" value="1"/>
</dbReference>
<evidence type="ECO:0000313" key="4">
    <source>
        <dbReference type="EMBL" id="MCU4744420.1"/>
    </source>
</evidence>
<dbReference type="InterPro" id="IPR036291">
    <property type="entry name" value="NAD(P)-bd_dom_sf"/>
</dbReference>
<dbReference type="Gene3D" id="3.40.50.720">
    <property type="entry name" value="NAD(P)-binding Rossmann-like Domain"/>
    <property type="match status" value="1"/>
</dbReference>
<dbReference type="SUPFAM" id="SSF51735">
    <property type="entry name" value="NAD(P)-binding Rossmann-fold domains"/>
    <property type="match status" value="1"/>
</dbReference>
<dbReference type="FunFam" id="3.40.50.720:FF:000173">
    <property type="entry name" value="3-oxoacyl-[acyl-carrier protein] reductase"/>
    <property type="match status" value="1"/>
</dbReference>
<dbReference type="InterPro" id="IPR050259">
    <property type="entry name" value="SDR"/>
</dbReference>
<dbReference type="InterPro" id="IPR057326">
    <property type="entry name" value="KR_dom"/>
</dbReference>
<proteinExistence type="inferred from homology"/>
<comment type="caution">
    <text evidence="4">The sequence shown here is derived from an EMBL/GenBank/DDBJ whole genome shotgun (WGS) entry which is preliminary data.</text>
</comment>
<dbReference type="GO" id="GO:0004316">
    <property type="term" value="F:3-oxoacyl-[acyl-carrier-protein] reductase (NADPH) activity"/>
    <property type="evidence" value="ECO:0007669"/>
    <property type="project" value="UniProtKB-EC"/>
</dbReference>
<dbReference type="EMBL" id="JAOPKA010000028">
    <property type="protein sequence ID" value="MCU4744420.1"/>
    <property type="molecule type" value="Genomic_DNA"/>
</dbReference>
<dbReference type="GO" id="GO:0032787">
    <property type="term" value="P:monocarboxylic acid metabolic process"/>
    <property type="evidence" value="ECO:0007669"/>
    <property type="project" value="UniProtKB-ARBA"/>
</dbReference>
<dbReference type="InterPro" id="IPR002347">
    <property type="entry name" value="SDR_fam"/>
</dbReference>
<organism evidence="4 5">
    <name type="scientific">Natronoglomus mannanivorans</name>
    <dbReference type="NCBI Taxonomy" id="2979990"/>
    <lineage>
        <taxon>Archaea</taxon>
        <taxon>Methanobacteriati</taxon>
        <taxon>Methanobacteriota</taxon>
        <taxon>Stenosarchaea group</taxon>
        <taxon>Halobacteria</taxon>
        <taxon>Halobacteriales</taxon>
        <taxon>Natrialbaceae</taxon>
        <taxon>Natronoglomus</taxon>
    </lineage>
</organism>
<evidence type="ECO:0000256" key="2">
    <source>
        <dbReference type="ARBA" id="ARBA00023002"/>
    </source>
</evidence>
<reference evidence="4" key="1">
    <citation type="submission" date="2022-09" db="EMBL/GenBank/DDBJ databases">
        <title>Enrichment on poylsaccharides allowed isolation of novel metabolic and taxonomic groups of Haloarchaea.</title>
        <authorList>
            <person name="Sorokin D.Y."/>
            <person name="Elcheninov A.G."/>
            <person name="Khizhniak T.V."/>
            <person name="Kolganova T.V."/>
            <person name="Kublanov I.V."/>
        </authorList>
    </citation>
    <scope>NUCLEOTIDE SEQUENCE</scope>
    <source>
        <strain evidence="4">AArc-xg1-1</strain>
    </source>
</reference>
<evidence type="ECO:0000313" key="5">
    <source>
        <dbReference type="Proteomes" id="UP001321018"/>
    </source>
</evidence>
<dbReference type="InterPro" id="IPR020904">
    <property type="entry name" value="Sc_DH/Rdtase_CS"/>
</dbReference>
<feature type="domain" description="Ketoreductase" evidence="3">
    <location>
        <begin position="8"/>
        <end position="193"/>
    </location>
</feature>
<evidence type="ECO:0000256" key="1">
    <source>
        <dbReference type="ARBA" id="ARBA00006484"/>
    </source>
</evidence>
<dbReference type="PANTHER" id="PTHR42879:SF2">
    <property type="entry name" value="3-OXOACYL-[ACYL-CARRIER-PROTEIN] REDUCTASE FABG"/>
    <property type="match status" value="1"/>
</dbReference>
<dbReference type="NCBIfam" id="NF009466">
    <property type="entry name" value="PRK12826.1-2"/>
    <property type="match status" value="1"/>
</dbReference>
<dbReference type="AlphaFoldDB" id="A0AAP2Z3X8"/>
<name>A0AAP2Z3X8_9EURY</name>
<keyword evidence="2 4" id="KW-0560">Oxidoreductase</keyword>
<gene>
    <name evidence="4" type="primary">fabG</name>
    <name evidence="4" type="ORF">OB960_23905</name>
</gene>
<dbReference type="PANTHER" id="PTHR42879">
    <property type="entry name" value="3-OXOACYL-(ACYL-CARRIER-PROTEIN) REDUCTASE"/>
    <property type="match status" value="1"/>
</dbReference>
<evidence type="ECO:0000259" key="3">
    <source>
        <dbReference type="SMART" id="SM00822"/>
    </source>
</evidence>
<dbReference type="NCBIfam" id="NF005559">
    <property type="entry name" value="PRK07231.1"/>
    <property type="match status" value="1"/>
</dbReference>
<dbReference type="Proteomes" id="UP001321018">
    <property type="component" value="Unassembled WGS sequence"/>
</dbReference>
<dbReference type="Pfam" id="PF13561">
    <property type="entry name" value="adh_short_C2"/>
    <property type="match status" value="1"/>
</dbReference>
<protein>
    <submittedName>
        <fullName evidence="4">3-oxoacyl-ACP reductase FabG</fullName>
        <ecNumber evidence="4">1.1.1.100</ecNumber>
    </submittedName>
</protein>